<dbReference type="OrthoDB" id="3797687at2"/>
<comment type="caution">
    <text evidence="2">The sequence shown here is derived from an EMBL/GenBank/DDBJ whole genome shotgun (WGS) entry which is preliminary data.</text>
</comment>
<dbReference type="EMBL" id="QJKF01000001">
    <property type="protein sequence ID" value="PXX71330.1"/>
    <property type="molecule type" value="Genomic_DNA"/>
</dbReference>
<evidence type="ECO:0000256" key="1">
    <source>
        <dbReference type="SAM" id="Phobius"/>
    </source>
</evidence>
<reference evidence="2 3" key="1">
    <citation type="submission" date="2018-05" db="EMBL/GenBank/DDBJ databases">
        <title>Genomic Encyclopedia of Type Strains, Phase IV (KMG-IV): sequencing the most valuable type-strain genomes for metagenomic binning, comparative biology and taxonomic classification.</title>
        <authorList>
            <person name="Goeker M."/>
        </authorList>
    </citation>
    <scope>NUCLEOTIDE SEQUENCE [LARGE SCALE GENOMIC DNA]</scope>
    <source>
        <strain evidence="2 3">DSM 44704</strain>
    </source>
</reference>
<keyword evidence="1" id="KW-1133">Transmembrane helix</keyword>
<sequence>MIDNRALAVRLSVPRERWGWVFTVPAPPTPSPARACAPRWAEQPPPPKLTRLREQSRRAPVFLGVGSAISVWATGMAAAFGFALWPIVLPAGVLVSAGWCARTRRRYSAARREYQSWRTGEIARFEAAQAEWAARVAEHDRREQRRIATTTLWHPLRLGPDSARVDVFGGTADGWAGLLGTLGASLLADGARLLVLDFTEQRVAAELAELGRLCGHPAAVTVLPEGELDLLAGLTPAEVGEVVAEAVATLREPGAQSAQTRGLDAELVELVAANLVSPVTFGRIAAGIRLLRSISESEHETTLSGEEIRRVNRLLDVVGSSESARTELRFLGGLLSLLDEGTGRRAADSTTWPKAGLRVIATEDANPRRKDLLDRVVFHRVLHGLRCGRPSGRGGVLVVAGADHLGLAGVEALARHARRAGVRLVLLIEHLRGDLVQLLGGSDSASILMRMGNAAEAAAAADFVGRGHRFVLSQLSDQIGRSFTEGVSDTTGDSLTATTTEGYSGAAVNVSDSVSRAATWSSTTSWSGSDSTSSGRTYARAYEYSIEPTTFQALPVTAFILVETVAGARRVVAGDCNPGIALLDRVAPEPVSHPGGPP</sequence>
<keyword evidence="1" id="KW-0812">Transmembrane</keyword>
<evidence type="ECO:0000313" key="2">
    <source>
        <dbReference type="EMBL" id="PXX71330.1"/>
    </source>
</evidence>
<feature type="transmembrane region" description="Helical" evidence="1">
    <location>
        <begin position="59"/>
        <end position="77"/>
    </location>
</feature>
<organism evidence="2 3">
    <name type="scientific">Nocardia tenerifensis</name>
    <dbReference type="NCBI Taxonomy" id="228006"/>
    <lineage>
        <taxon>Bacteria</taxon>
        <taxon>Bacillati</taxon>
        <taxon>Actinomycetota</taxon>
        <taxon>Actinomycetes</taxon>
        <taxon>Mycobacteriales</taxon>
        <taxon>Nocardiaceae</taxon>
        <taxon>Nocardia</taxon>
    </lineage>
</organism>
<dbReference type="RefSeq" id="WP_146250995.1">
    <property type="nucleotide sequence ID" value="NZ_QJKF01000001.1"/>
</dbReference>
<accession>A0A318KNR9</accession>
<evidence type="ECO:0000313" key="3">
    <source>
        <dbReference type="Proteomes" id="UP000247569"/>
    </source>
</evidence>
<gene>
    <name evidence="2" type="ORF">DFR70_101752</name>
</gene>
<protein>
    <submittedName>
        <fullName evidence="2">Uncharacterized protein</fullName>
    </submittedName>
</protein>
<name>A0A318KNR9_9NOCA</name>
<dbReference type="AlphaFoldDB" id="A0A318KNR9"/>
<keyword evidence="1" id="KW-0472">Membrane</keyword>
<proteinExistence type="predicted"/>
<dbReference type="Proteomes" id="UP000247569">
    <property type="component" value="Unassembled WGS sequence"/>
</dbReference>
<keyword evidence="3" id="KW-1185">Reference proteome</keyword>